<reference evidence="1 2" key="1">
    <citation type="submission" date="2021-01" db="EMBL/GenBank/DDBJ databases">
        <title>Whole genome shotgun sequence of Planotetraspora phitsanulokensis NBRC 104273.</title>
        <authorList>
            <person name="Komaki H."/>
            <person name="Tamura T."/>
        </authorList>
    </citation>
    <scope>NUCLEOTIDE SEQUENCE [LARGE SCALE GENOMIC DNA]</scope>
    <source>
        <strain evidence="1 2">NBRC 104273</strain>
    </source>
</reference>
<evidence type="ECO:0000313" key="1">
    <source>
        <dbReference type="EMBL" id="GII40935.1"/>
    </source>
</evidence>
<keyword evidence="2" id="KW-1185">Reference proteome</keyword>
<organism evidence="1 2">
    <name type="scientific">Planotetraspora phitsanulokensis</name>
    <dbReference type="NCBI Taxonomy" id="575192"/>
    <lineage>
        <taxon>Bacteria</taxon>
        <taxon>Bacillati</taxon>
        <taxon>Actinomycetota</taxon>
        <taxon>Actinomycetes</taxon>
        <taxon>Streptosporangiales</taxon>
        <taxon>Streptosporangiaceae</taxon>
        <taxon>Planotetraspora</taxon>
    </lineage>
</organism>
<comment type="caution">
    <text evidence="1">The sequence shown here is derived from an EMBL/GenBank/DDBJ whole genome shotgun (WGS) entry which is preliminary data.</text>
</comment>
<proteinExistence type="predicted"/>
<evidence type="ECO:0000313" key="2">
    <source>
        <dbReference type="Proteomes" id="UP000622547"/>
    </source>
</evidence>
<name>A0A8J3ULJ1_9ACTN</name>
<dbReference type="Proteomes" id="UP000622547">
    <property type="component" value="Unassembled WGS sequence"/>
</dbReference>
<protein>
    <submittedName>
        <fullName evidence="1">Uncharacterized protein</fullName>
    </submittedName>
</protein>
<gene>
    <name evidence="1" type="ORF">Pph01_59380</name>
</gene>
<dbReference type="AlphaFoldDB" id="A0A8J3ULJ1"/>
<accession>A0A8J3ULJ1</accession>
<sequence length="95" mass="10496">MVVTQLATQPCRQVLETELQRTLPGDDVEFTASTQYEGVSRRGVLGHAPGQAEKLPNPHLKAGHLERCEGFWQGFRAFSRLLSAPCGYPRPHLGP</sequence>
<dbReference type="EMBL" id="BOOP01000029">
    <property type="protein sequence ID" value="GII40935.1"/>
    <property type="molecule type" value="Genomic_DNA"/>
</dbReference>